<dbReference type="OrthoDB" id="48651at2759"/>
<dbReference type="AlphaFoldDB" id="A0A2H9ZRG1"/>
<name>A0A2H9ZRG1_9ASPA</name>
<feature type="compositionally biased region" description="Basic and acidic residues" evidence="1">
    <location>
        <begin position="401"/>
        <end position="411"/>
    </location>
</feature>
<dbReference type="Proteomes" id="UP000236161">
    <property type="component" value="Unassembled WGS sequence"/>
</dbReference>
<sequence length="411" mass="44613">MATATSVWAKPGAWALESEEHAALEKDNVSAAFPSLTADVAAAEVSGDYPSLAAAAASKPSKKKKPQTLSLAEFSGGKPVNHGAGARSALSSKGLTHDELLLLPTGPRERTAEELERSTRGFGYSSYGSGGPRRATGERSLDRGSGDESRRSSINWAFEPSRSDEVEDWGATKKPAAFPERRDRGSGFFDSQSRADEVDSWVSKKSAAPLSDAGRRVNGGGVDGLGDKRGSFEMFGKERSSMGGPDSDTWGKRSEEFSRVDSDLWGRKKEEVNSDTWGRKTEEVNASVGGRPRLVLQARSLPLANGNGNTNAELNQEEKQTLVVKNKGFNPFGEARPREEVLAEKGKDWKKLDEKLESLRIREDRSEGLPSKKKGAGSVMDNRSERSWRKENSSDVSASLEEEKAENFPDN</sequence>
<protein>
    <recommendedName>
        <fullName evidence="4">Eukaryotic translation initiation factor 4B3</fullName>
    </recommendedName>
</protein>
<gene>
    <name evidence="2" type="ORF">AXF42_Ash016910</name>
</gene>
<dbReference type="GO" id="GO:0003743">
    <property type="term" value="F:translation initiation factor activity"/>
    <property type="evidence" value="ECO:0007669"/>
    <property type="project" value="InterPro"/>
</dbReference>
<feature type="compositionally biased region" description="Basic and acidic residues" evidence="1">
    <location>
        <begin position="135"/>
        <end position="151"/>
    </location>
</feature>
<dbReference type="PANTHER" id="PTHR32091">
    <property type="entry name" value="EUKARYOTIC TRANSLATION INITIATION FACTOR 4B"/>
    <property type="match status" value="1"/>
</dbReference>
<reference evidence="2 3" key="1">
    <citation type="journal article" date="2017" name="Nature">
        <title>The Apostasia genome and the evolution of orchids.</title>
        <authorList>
            <person name="Zhang G.Q."/>
            <person name="Liu K.W."/>
            <person name="Li Z."/>
            <person name="Lohaus R."/>
            <person name="Hsiao Y.Y."/>
            <person name="Niu S.C."/>
            <person name="Wang J.Y."/>
            <person name="Lin Y.C."/>
            <person name="Xu Q."/>
            <person name="Chen L.J."/>
            <person name="Yoshida K."/>
            <person name="Fujiwara S."/>
            <person name="Wang Z.W."/>
            <person name="Zhang Y.Q."/>
            <person name="Mitsuda N."/>
            <person name="Wang M."/>
            <person name="Liu G.H."/>
            <person name="Pecoraro L."/>
            <person name="Huang H.X."/>
            <person name="Xiao X.J."/>
            <person name="Lin M."/>
            <person name="Wu X.Y."/>
            <person name="Wu W.L."/>
            <person name="Chen Y.Y."/>
            <person name="Chang S.B."/>
            <person name="Sakamoto S."/>
            <person name="Ohme-Takagi M."/>
            <person name="Yagi M."/>
            <person name="Zeng S.J."/>
            <person name="Shen C.Y."/>
            <person name="Yeh C.M."/>
            <person name="Luo Y.B."/>
            <person name="Tsai W.C."/>
            <person name="Van de Peer Y."/>
            <person name="Liu Z.J."/>
        </authorList>
    </citation>
    <scope>NUCLEOTIDE SEQUENCE [LARGE SCALE GENOMIC DNA]</scope>
    <source>
        <strain evidence="3">cv. Shenzhen</strain>
        <tissue evidence="2">Stem</tissue>
    </source>
</reference>
<evidence type="ECO:0000313" key="2">
    <source>
        <dbReference type="EMBL" id="PKA45884.1"/>
    </source>
</evidence>
<feature type="compositionally biased region" description="Basic and acidic residues" evidence="1">
    <location>
        <begin position="225"/>
        <end position="240"/>
    </location>
</feature>
<dbReference type="Pfam" id="PF06273">
    <property type="entry name" value="eIF-4B"/>
    <property type="match status" value="2"/>
</dbReference>
<evidence type="ECO:0008006" key="4">
    <source>
        <dbReference type="Google" id="ProtNLM"/>
    </source>
</evidence>
<dbReference type="STRING" id="1088818.A0A2H9ZRG1"/>
<dbReference type="GO" id="GO:0003729">
    <property type="term" value="F:mRNA binding"/>
    <property type="evidence" value="ECO:0007669"/>
    <property type="project" value="TreeGrafter"/>
</dbReference>
<feature type="compositionally biased region" description="Basic and acidic residues" evidence="1">
    <location>
        <begin position="335"/>
        <end position="367"/>
    </location>
</feature>
<dbReference type="EMBL" id="KZ454678">
    <property type="protein sequence ID" value="PKA45884.1"/>
    <property type="molecule type" value="Genomic_DNA"/>
</dbReference>
<evidence type="ECO:0000256" key="1">
    <source>
        <dbReference type="SAM" id="MobiDB-lite"/>
    </source>
</evidence>
<organism evidence="2 3">
    <name type="scientific">Apostasia shenzhenica</name>
    <dbReference type="NCBI Taxonomy" id="1088818"/>
    <lineage>
        <taxon>Eukaryota</taxon>
        <taxon>Viridiplantae</taxon>
        <taxon>Streptophyta</taxon>
        <taxon>Embryophyta</taxon>
        <taxon>Tracheophyta</taxon>
        <taxon>Spermatophyta</taxon>
        <taxon>Magnoliopsida</taxon>
        <taxon>Liliopsida</taxon>
        <taxon>Asparagales</taxon>
        <taxon>Orchidaceae</taxon>
        <taxon>Apostasioideae</taxon>
        <taxon>Apostasia</taxon>
    </lineage>
</organism>
<keyword evidence="3" id="KW-1185">Reference proteome</keyword>
<accession>A0A2H9ZRG1</accession>
<dbReference type="PANTHER" id="PTHR32091:SF17">
    <property type="entry name" value="EUKARYOTIC TRANSLATION INITIATION FACTOR 4B3"/>
    <property type="match status" value="1"/>
</dbReference>
<feature type="region of interest" description="Disordered" evidence="1">
    <location>
        <begin position="54"/>
        <end position="255"/>
    </location>
</feature>
<feature type="compositionally biased region" description="Basic and acidic residues" evidence="1">
    <location>
        <begin position="382"/>
        <end position="393"/>
    </location>
</feature>
<evidence type="ECO:0000313" key="3">
    <source>
        <dbReference type="Proteomes" id="UP000236161"/>
    </source>
</evidence>
<dbReference type="InterPro" id="IPR010433">
    <property type="entry name" value="EIF-4B_pln"/>
</dbReference>
<feature type="compositionally biased region" description="Basic and acidic residues" evidence="1">
    <location>
        <begin position="107"/>
        <end position="119"/>
    </location>
</feature>
<proteinExistence type="predicted"/>
<feature type="region of interest" description="Disordered" evidence="1">
    <location>
        <begin position="325"/>
        <end position="411"/>
    </location>
</feature>